<keyword evidence="6 12" id="KW-0747">Spliceosome</keyword>
<dbReference type="Pfam" id="PF01423">
    <property type="entry name" value="LSM"/>
    <property type="match status" value="1"/>
</dbReference>
<name>A0AAW2ZM31_9EUKA</name>
<keyword evidence="5 12" id="KW-0507">mRNA processing</keyword>
<dbReference type="GO" id="GO:0005685">
    <property type="term" value="C:U1 snRNP"/>
    <property type="evidence" value="ECO:0007669"/>
    <property type="project" value="UniProtKB-UniRule"/>
</dbReference>
<comment type="subcellular location">
    <subcellularLocation>
        <location evidence="2">Cytoplasm</location>
        <location evidence="2">Cytosol</location>
    </subcellularLocation>
    <subcellularLocation>
        <location evidence="1 12">Nucleus</location>
    </subcellularLocation>
</comment>
<feature type="domain" description="Sm" evidence="13">
    <location>
        <begin position="12"/>
        <end position="86"/>
    </location>
</feature>
<dbReference type="InterPro" id="IPR027078">
    <property type="entry name" value="snRNP-E"/>
</dbReference>
<evidence type="ECO:0000256" key="1">
    <source>
        <dbReference type="ARBA" id="ARBA00004123"/>
    </source>
</evidence>
<dbReference type="InterPro" id="IPR001163">
    <property type="entry name" value="Sm_dom_euk/arc"/>
</dbReference>
<dbReference type="AlphaFoldDB" id="A0AAW2ZM31"/>
<evidence type="ECO:0000256" key="9">
    <source>
        <dbReference type="ARBA" id="ARBA00023242"/>
    </source>
</evidence>
<dbReference type="EMBL" id="JAOPGA020001632">
    <property type="protein sequence ID" value="KAL0490028.1"/>
    <property type="molecule type" value="Genomic_DNA"/>
</dbReference>
<keyword evidence="8 12" id="KW-0508">mRNA splicing</keyword>
<evidence type="ECO:0000256" key="6">
    <source>
        <dbReference type="ARBA" id="ARBA00022728"/>
    </source>
</evidence>
<dbReference type="CDD" id="cd01718">
    <property type="entry name" value="Sm_E"/>
    <property type="match status" value="1"/>
</dbReference>
<keyword evidence="4" id="KW-0963">Cytoplasm</keyword>
<dbReference type="GO" id="GO:0000387">
    <property type="term" value="P:spliceosomal snRNP assembly"/>
    <property type="evidence" value="ECO:0007669"/>
    <property type="project" value="UniProtKB-UniRule"/>
</dbReference>
<dbReference type="GO" id="GO:0003723">
    <property type="term" value="F:RNA binding"/>
    <property type="evidence" value="ECO:0007669"/>
    <property type="project" value="UniProtKB-KW"/>
</dbReference>
<dbReference type="GO" id="GO:0005687">
    <property type="term" value="C:U4 snRNP"/>
    <property type="evidence" value="ECO:0007669"/>
    <property type="project" value="UniProtKB-UniRule"/>
</dbReference>
<dbReference type="Gene3D" id="2.30.30.100">
    <property type="match status" value="1"/>
</dbReference>
<keyword evidence="10 12" id="KW-0687">Ribonucleoprotein</keyword>
<comment type="function">
    <text evidence="11 12">Plays a role in pre-mRNA splicing as a core component of the spliceosomal U1, U2, U4 and U5 small nuclear ribonucleoproteins (snRNPs), the building blocks of the spliceosome.</text>
</comment>
<keyword evidence="7 12" id="KW-0694">RNA-binding</keyword>
<evidence type="ECO:0000256" key="12">
    <source>
        <dbReference type="RuleBase" id="RU365053"/>
    </source>
</evidence>
<keyword evidence="9 12" id="KW-0539">Nucleus</keyword>
<evidence type="ECO:0000256" key="2">
    <source>
        <dbReference type="ARBA" id="ARBA00004514"/>
    </source>
</evidence>
<protein>
    <recommendedName>
        <fullName evidence="12">Small nuclear ribonucleoprotein E</fullName>
        <shortName evidence="12">snRNP-E</shortName>
    </recommendedName>
    <alternativeName>
        <fullName evidence="12">Sm protein E</fullName>
    </alternativeName>
</protein>
<accession>A0AAW2ZM31</accession>
<dbReference type="GO" id="GO:0046540">
    <property type="term" value="C:U4/U6 x U5 tri-snRNP complex"/>
    <property type="evidence" value="ECO:0007669"/>
    <property type="project" value="UniProtKB-UniRule"/>
</dbReference>
<evidence type="ECO:0000256" key="7">
    <source>
        <dbReference type="ARBA" id="ARBA00022884"/>
    </source>
</evidence>
<keyword evidence="15" id="KW-1185">Reference proteome</keyword>
<dbReference type="GO" id="GO:0005686">
    <property type="term" value="C:U2 snRNP"/>
    <property type="evidence" value="ECO:0007669"/>
    <property type="project" value="UniProtKB-UniRule"/>
</dbReference>
<evidence type="ECO:0000256" key="5">
    <source>
        <dbReference type="ARBA" id="ARBA00022664"/>
    </source>
</evidence>
<dbReference type="Proteomes" id="UP001431209">
    <property type="component" value="Unassembled WGS sequence"/>
</dbReference>
<comment type="similarity">
    <text evidence="3 12">Belongs to the snRNP Sm proteins family.</text>
</comment>
<dbReference type="SMART" id="SM00651">
    <property type="entry name" value="Sm"/>
    <property type="match status" value="1"/>
</dbReference>
<reference evidence="14 15" key="1">
    <citation type="submission" date="2024-03" db="EMBL/GenBank/DDBJ databases">
        <title>The Acrasis kona genome and developmental transcriptomes reveal deep origins of eukaryotic multicellular pathways.</title>
        <authorList>
            <person name="Sheikh S."/>
            <person name="Fu C.-J."/>
            <person name="Brown M.W."/>
            <person name="Baldauf S.L."/>
        </authorList>
    </citation>
    <scope>NUCLEOTIDE SEQUENCE [LARGE SCALE GENOMIC DNA]</scope>
    <source>
        <strain evidence="14 15">ATCC MYA-3509</strain>
    </source>
</reference>
<comment type="caution">
    <text evidence="14">The sequence shown here is derived from an EMBL/GenBank/DDBJ whole genome shotgun (WGS) entry which is preliminary data.</text>
</comment>
<proteinExistence type="inferred from homology"/>
<dbReference type="GO" id="GO:0005682">
    <property type="term" value="C:U5 snRNP"/>
    <property type="evidence" value="ECO:0007669"/>
    <property type="project" value="UniProtKB-UniRule"/>
</dbReference>
<evidence type="ECO:0000259" key="13">
    <source>
        <dbReference type="PROSITE" id="PS52002"/>
    </source>
</evidence>
<evidence type="ECO:0000256" key="4">
    <source>
        <dbReference type="ARBA" id="ARBA00022490"/>
    </source>
</evidence>
<dbReference type="InterPro" id="IPR010920">
    <property type="entry name" value="LSM_dom_sf"/>
</dbReference>
<evidence type="ECO:0000256" key="10">
    <source>
        <dbReference type="ARBA" id="ARBA00023274"/>
    </source>
</evidence>
<dbReference type="PROSITE" id="PS52002">
    <property type="entry name" value="SM"/>
    <property type="match status" value="1"/>
</dbReference>
<dbReference type="SUPFAM" id="SSF50182">
    <property type="entry name" value="Sm-like ribonucleoproteins"/>
    <property type="match status" value="1"/>
</dbReference>
<evidence type="ECO:0000256" key="3">
    <source>
        <dbReference type="ARBA" id="ARBA00006850"/>
    </source>
</evidence>
<evidence type="ECO:0000313" key="14">
    <source>
        <dbReference type="EMBL" id="KAL0490028.1"/>
    </source>
</evidence>
<dbReference type="InterPro" id="IPR047575">
    <property type="entry name" value="Sm"/>
</dbReference>
<evidence type="ECO:0000256" key="11">
    <source>
        <dbReference type="ARBA" id="ARBA00058057"/>
    </source>
</evidence>
<dbReference type="GO" id="GO:0005681">
    <property type="term" value="C:spliceosomal complex"/>
    <property type="evidence" value="ECO:0007669"/>
    <property type="project" value="UniProtKB-KW"/>
</dbReference>
<organism evidence="14 15">
    <name type="scientific">Acrasis kona</name>
    <dbReference type="NCBI Taxonomy" id="1008807"/>
    <lineage>
        <taxon>Eukaryota</taxon>
        <taxon>Discoba</taxon>
        <taxon>Heterolobosea</taxon>
        <taxon>Tetramitia</taxon>
        <taxon>Eutetramitia</taxon>
        <taxon>Acrasidae</taxon>
        <taxon>Acrasis</taxon>
    </lineage>
</organism>
<dbReference type="PANTHER" id="PTHR11193">
    <property type="entry name" value="SMALL NUCLEAR RIBONUCLEOPROTEIN E"/>
    <property type="match status" value="1"/>
</dbReference>
<dbReference type="GO" id="GO:0005829">
    <property type="term" value="C:cytosol"/>
    <property type="evidence" value="ECO:0007669"/>
    <property type="project" value="UniProtKB-SubCell"/>
</dbReference>
<sequence>MMRVQKIMTTPIKQVFEFLKVGARIQLWLYEDTKMRIEGKLIGFDEYMNVVLDDAVEVYVKKNVSKSIGRIMLKGDNIALVREVSK</sequence>
<evidence type="ECO:0000256" key="8">
    <source>
        <dbReference type="ARBA" id="ARBA00023187"/>
    </source>
</evidence>
<evidence type="ECO:0000313" key="15">
    <source>
        <dbReference type="Proteomes" id="UP001431209"/>
    </source>
</evidence>
<gene>
    <name evidence="14" type="ORF">AKO1_009366</name>
</gene>
<dbReference type="FunFam" id="2.30.30.100:FF:000013">
    <property type="entry name" value="Small nuclear ribonucleoprotein E"/>
    <property type="match status" value="1"/>
</dbReference>